<name>A0ABW1Z6D7_9BACT</name>
<dbReference type="RefSeq" id="WP_263371528.1">
    <property type="nucleotide sequence ID" value="NZ_JAGSYD010000003.1"/>
</dbReference>
<dbReference type="Proteomes" id="UP001596391">
    <property type="component" value="Unassembled WGS sequence"/>
</dbReference>
<dbReference type="EMBL" id="JBHSWI010000001">
    <property type="protein sequence ID" value="MFC6645136.1"/>
    <property type="molecule type" value="Genomic_DNA"/>
</dbReference>
<evidence type="ECO:0000313" key="2">
    <source>
        <dbReference type="EMBL" id="MFC6645136.1"/>
    </source>
</evidence>
<sequence>MLFPRRALACAVFCISSALVAQSPALDNAAVVKLAKAGLGEDLVVTTINNSPGHYDLSADNMIQLKKDGITDKELAAMLSKNVNPNGPAQASVGAGSTLPAGVDEVGVYYKDITGKWTEFAPEIVNYKSGGALKSGFTYGIVKQDKNGHIPGKKSPTVLTRPITVLIYTSEGTAPNEYQLLKLRENSNNREFRSETGGVIHKSSGAERDRKDFTSTKMGPRLYTFEVGMDEAPGEYGILPPGSITSSNAASAGKIYSFSIKE</sequence>
<keyword evidence="3" id="KW-1185">Reference proteome</keyword>
<keyword evidence="1" id="KW-0732">Signal</keyword>
<feature type="signal peptide" evidence="1">
    <location>
        <begin position="1"/>
        <end position="21"/>
    </location>
</feature>
<reference evidence="3" key="1">
    <citation type="journal article" date="2019" name="Int. J. Syst. Evol. Microbiol.">
        <title>The Global Catalogue of Microorganisms (GCM) 10K type strain sequencing project: providing services to taxonomists for standard genome sequencing and annotation.</title>
        <authorList>
            <consortium name="The Broad Institute Genomics Platform"/>
            <consortium name="The Broad Institute Genome Sequencing Center for Infectious Disease"/>
            <person name="Wu L."/>
            <person name="Ma J."/>
        </authorList>
    </citation>
    <scope>NUCLEOTIDE SEQUENCE [LARGE SCALE GENOMIC DNA]</scope>
    <source>
        <strain evidence="3">CGMCC 1.16026</strain>
    </source>
</reference>
<gene>
    <name evidence="2" type="ORF">ACFQBQ_05950</name>
</gene>
<organism evidence="2 3">
    <name type="scientific">Granulicella cerasi</name>
    <dbReference type="NCBI Taxonomy" id="741063"/>
    <lineage>
        <taxon>Bacteria</taxon>
        <taxon>Pseudomonadati</taxon>
        <taxon>Acidobacteriota</taxon>
        <taxon>Terriglobia</taxon>
        <taxon>Terriglobales</taxon>
        <taxon>Acidobacteriaceae</taxon>
        <taxon>Granulicella</taxon>
    </lineage>
</organism>
<feature type="chain" id="PRO_5045928716" evidence="1">
    <location>
        <begin position="22"/>
        <end position="262"/>
    </location>
</feature>
<evidence type="ECO:0000313" key="3">
    <source>
        <dbReference type="Proteomes" id="UP001596391"/>
    </source>
</evidence>
<proteinExistence type="predicted"/>
<comment type="caution">
    <text evidence="2">The sequence shown here is derived from an EMBL/GenBank/DDBJ whole genome shotgun (WGS) entry which is preliminary data.</text>
</comment>
<evidence type="ECO:0000256" key="1">
    <source>
        <dbReference type="SAM" id="SignalP"/>
    </source>
</evidence>
<accession>A0ABW1Z6D7</accession>
<protein>
    <submittedName>
        <fullName evidence="2">Uncharacterized protein</fullName>
    </submittedName>
</protein>